<comment type="similarity">
    <text evidence="2">Belongs to the bacterial solute-binding protein 1 family.</text>
</comment>
<evidence type="ECO:0000313" key="5">
    <source>
        <dbReference type="Proteomes" id="UP000236449"/>
    </source>
</evidence>
<dbReference type="GO" id="GO:0042597">
    <property type="term" value="C:periplasmic space"/>
    <property type="evidence" value="ECO:0007669"/>
    <property type="project" value="UniProtKB-SubCell"/>
</dbReference>
<evidence type="ECO:0000256" key="1">
    <source>
        <dbReference type="ARBA" id="ARBA00004418"/>
    </source>
</evidence>
<comment type="caution">
    <text evidence="4">The sequence shown here is derived from an EMBL/GenBank/DDBJ whole genome shotgun (WGS) entry which is preliminary data.</text>
</comment>
<sequence>MKKNIIASAIAASVFSVSVFAAPTEITVASFPNFNQVAEIAVPMFEKKYPDIKVKVVTLAYADHHNAMTTALATGANLPDVMGIEYSYVGQFIESGGLDDMSPYGAGAFTDKLVPYSVAQATNSDGVLSAIPADIGPGATFYRKDILDAAGVTEEELLKDWDSFIKAGIKIKEKTGNYLIANAVDIKDIVIRSNLKEGEGIYFDKDQNILVNSDRFKEAFRLAKKARDAGIDAKVAAWSNEWTESLRRGTVSVQMMGAWLGGHLQGWIAPDATGLWRTSQLPDGAMASWGGSFYAIPKKAEHKAEAWKFIEFMATDKEIQLAGFKEINAFPVLISTHNDDFFNQEIAYLGGQKARLNWRETTKHIPALTVDRYDEVARQVVNDALEKVLEKDANIDQVLADAEKQIKRRARRR</sequence>
<feature type="signal peptide" evidence="3">
    <location>
        <begin position="1"/>
        <end position="21"/>
    </location>
</feature>
<dbReference type="AlphaFoldDB" id="A0A2J8H090"/>
<accession>A0A2J8H090</accession>
<dbReference type="PANTHER" id="PTHR43649">
    <property type="entry name" value="ARABINOSE-BINDING PROTEIN-RELATED"/>
    <property type="match status" value="1"/>
</dbReference>
<comment type="subcellular location">
    <subcellularLocation>
        <location evidence="1">Periplasm</location>
    </subcellularLocation>
</comment>
<organism evidence="4 5">
    <name type="scientific">Vibrio diazotrophicus</name>
    <dbReference type="NCBI Taxonomy" id="685"/>
    <lineage>
        <taxon>Bacteria</taxon>
        <taxon>Pseudomonadati</taxon>
        <taxon>Pseudomonadota</taxon>
        <taxon>Gammaproteobacteria</taxon>
        <taxon>Vibrionales</taxon>
        <taxon>Vibrionaceae</taxon>
        <taxon>Vibrio</taxon>
    </lineage>
</organism>
<dbReference type="InterPro" id="IPR006059">
    <property type="entry name" value="SBP"/>
</dbReference>
<evidence type="ECO:0000256" key="3">
    <source>
        <dbReference type="SAM" id="SignalP"/>
    </source>
</evidence>
<dbReference type="EMBL" id="POSK01000011">
    <property type="protein sequence ID" value="PNI03365.1"/>
    <property type="molecule type" value="Genomic_DNA"/>
</dbReference>
<dbReference type="OrthoDB" id="9808332at2"/>
<dbReference type="Gene3D" id="3.40.190.10">
    <property type="entry name" value="Periplasmic binding protein-like II"/>
    <property type="match status" value="1"/>
</dbReference>
<dbReference type="PANTHER" id="PTHR43649:SF32">
    <property type="entry name" value="SUGAR BINDING SECRETED PROTEIN"/>
    <property type="match status" value="1"/>
</dbReference>
<dbReference type="SUPFAM" id="SSF53850">
    <property type="entry name" value="Periplasmic binding protein-like II"/>
    <property type="match status" value="1"/>
</dbReference>
<evidence type="ECO:0000313" key="4">
    <source>
        <dbReference type="EMBL" id="PNI03365.1"/>
    </source>
</evidence>
<feature type="chain" id="PRO_5014355017" evidence="3">
    <location>
        <begin position="22"/>
        <end position="413"/>
    </location>
</feature>
<gene>
    <name evidence="4" type="ORF">C1N32_16010</name>
</gene>
<evidence type="ECO:0000256" key="2">
    <source>
        <dbReference type="ARBA" id="ARBA00008520"/>
    </source>
</evidence>
<keyword evidence="3" id="KW-0732">Signal</keyword>
<dbReference type="RefSeq" id="WP_102954460.1">
    <property type="nucleotide sequence ID" value="NZ_POSI01000010.1"/>
</dbReference>
<name>A0A2J8H090_VIBDI</name>
<dbReference type="Proteomes" id="UP000236449">
    <property type="component" value="Unassembled WGS sequence"/>
</dbReference>
<dbReference type="Pfam" id="PF13416">
    <property type="entry name" value="SBP_bac_8"/>
    <property type="match status" value="1"/>
</dbReference>
<protein>
    <submittedName>
        <fullName evidence="4">Sugar ABC transporter substrate-binding protein</fullName>
    </submittedName>
</protein>
<proteinExistence type="inferred from homology"/>
<dbReference type="InterPro" id="IPR050490">
    <property type="entry name" value="Bact_solute-bd_prot1"/>
</dbReference>
<reference evidence="4 5" key="1">
    <citation type="submission" date="2018-01" db="EMBL/GenBank/DDBJ databases">
        <title>Draft genome sequences of six Vibrio diazotrophicus strains isolated from deep-sea sediments of the Baltic Sea.</title>
        <authorList>
            <person name="Castillo D."/>
            <person name="Vandieken V."/>
            <person name="Chiang O."/>
            <person name="Middelboe M."/>
        </authorList>
    </citation>
    <scope>NUCLEOTIDE SEQUENCE [LARGE SCALE GENOMIC DNA]</scope>
    <source>
        <strain evidence="4 5">60.27F</strain>
    </source>
</reference>